<evidence type="ECO:0000256" key="8">
    <source>
        <dbReference type="ARBA" id="ARBA00022741"/>
    </source>
</evidence>
<dbReference type="Proteomes" id="UP001632037">
    <property type="component" value="Unassembled WGS sequence"/>
</dbReference>
<comment type="cofactor">
    <cofactor evidence="1">
        <name>Mg(2+)</name>
        <dbReference type="ChEBI" id="CHEBI:18420"/>
    </cofactor>
</comment>
<keyword evidence="7" id="KW-0808">Transferase</keyword>
<evidence type="ECO:0000256" key="3">
    <source>
        <dbReference type="ARBA" id="ARBA00009516"/>
    </source>
</evidence>
<evidence type="ECO:0000256" key="7">
    <source>
        <dbReference type="ARBA" id="ARBA00022679"/>
    </source>
</evidence>
<dbReference type="CDD" id="cd06223">
    <property type="entry name" value="PRTases_typeI"/>
    <property type="match status" value="1"/>
</dbReference>
<organism evidence="11 12">
    <name type="scientific">Phytophthora oleae</name>
    <dbReference type="NCBI Taxonomy" id="2107226"/>
    <lineage>
        <taxon>Eukaryota</taxon>
        <taxon>Sar</taxon>
        <taxon>Stramenopiles</taxon>
        <taxon>Oomycota</taxon>
        <taxon>Peronosporomycetes</taxon>
        <taxon>Peronosporales</taxon>
        <taxon>Peronosporaceae</taxon>
        <taxon>Phytophthora</taxon>
    </lineage>
</organism>
<dbReference type="NCBIfam" id="NF001097">
    <property type="entry name" value="PRK00129.1"/>
    <property type="match status" value="1"/>
</dbReference>
<evidence type="ECO:0000256" key="2">
    <source>
        <dbReference type="ARBA" id="ARBA00005180"/>
    </source>
</evidence>
<dbReference type="InterPro" id="IPR000836">
    <property type="entry name" value="PRTase_dom"/>
</dbReference>
<evidence type="ECO:0000256" key="9">
    <source>
        <dbReference type="ARBA" id="ARBA00023134"/>
    </source>
</evidence>
<accession>A0ABD3G1B7</accession>
<keyword evidence="5" id="KW-0021">Allosteric enzyme</keyword>
<evidence type="ECO:0000313" key="12">
    <source>
        <dbReference type="Proteomes" id="UP001632037"/>
    </source>
</evidence>
<proteinExistence type="inferred from homology"/>
<dbReference type="EMBL" id="JBIMZQ010000004">
    <property type="protein sequence ID" value="KAL3672402.1"/>
    <property type="molecule type" value="Genomic_DNA"/>
</dbReference>
<evidence type="ECO:0000259" key="10">
    <source>
        <dbReference type="Pfam" id="PF14681"/>
    </source>
</evidence>
<sequence length="232" mass="25250">MESQRLAMEMEAKFPKLRVLKYKALESLLTKIRDKTTIHSQFKHYSDRLMSILAEEGLASCSTKTATVVTPTGDSFTGVTPAESVCAVSIIRAGCSLLQAVISCDPTIAVGKILIQRDESSEDKHAVMYYSKLPSNIAMFENVLVVDPMLGTGGTITMAIQTLINAGVDEKRITFLNVLSCPEGLDVLFAAHPNVKVVTAGVDRGLNEDRYLVPGIGDFGDRYFNTVPGHHL</sequence>
<protein>
    <recommendedName>
        <fullName evidence="4">uracil phosphoribosyltransferase</fullName>
        <ecNumber evidence="4">2.4.2.9</ecNumber>
    </recommendedName>
</protein>
<evidence type="ECO:0000256" key="6">
    <source>
        <dbReference type="ARBA" id="ARBA00022676"/>
    </source>
</evidence>
<evidence type="ECO:0000256" key="4">
    <source>
        <dbReference type="ARBA" id="ARBA00011894"/>
    </source>
</evidence>
<comment type="pathway">
    <text evidence="2">Pyrimidine metabolism; UMP biosynthesis via salvage pathway; UMP from uracil: step 1/1.</text>
</comment>
<dbReference type="Gene3D" id="3.40.50.2020">
    <property type="match status" value="1"/>
</dbReference>
<keyword evidence="8" id="KW-0547">Nucleotide-binding</keyword>
<comment type="caution">
    <text evidence="11">The sequence shown here is derived from an EMBL/GenBank/DDBJ whole genome shotgun (WGS) entry which is preliminary data.</text>
</comment>
<dbReference type="AlphaFoldDB" id="A0ABD3G1B7"/>
<dbReference type="EC" id="2.4.2.9" evidence="4"/>
<keyword evidence="9" id="KW-0342">GTP-binding</keyword>
<comment type="similarity">
    <text evidence="3">Belongs to the UPRTase family.</text>
</comment>
<evidence type="ECO:0000256" key="1">
    <source>
        <dbReference type="ARBA" id="ARBA00001946"/>
    </source>
</evidence>
<evidence type="ECO:0000313" key="11">
    <source>
        <dbReference type="EMBL" id="KAL3672402.1"/>
    </source>
</evidence>
<dbReference type="GO" id="GO:0005525">
    <property type="term" value="F:GTP binding"/>
    <property type="evidence" value="ECO:0007669"/>
    <property type="project" value="UniProtKB-KW"/>
</dbReference>
<name>A0ABD3G1B7_9STRA</name>
<dbReference type="FunFam" id="3.40.50.2020:FF:000023">
    <property type="entry name" value="Probable uracil phosphoribosyltransferase"/>
    <property type="match status" value="1"/>
</dbReference>
<keyword evidence="6" id="KW-0328">Glycosyltransferase</keyword>
<evidence type="ECO:0000256" key="5">
    <source>
        <dbReference type="ARBA" id="ARBA00022533"/>
    </source>
</evidence>
<dbReference type="GO" id="GO:0004845">
    <property type="term" value="F:uracil phosphoribosyltransferase activity"/>
    <property type="evidence" value="ECO:0007669"/>
    <property type="project" value="UniProtKB-EC"/>
</dbReference>
<dbReference type="GO" id="GO:0008655">
    <property type="term" value="P:pyrimidine-containing compound salvage"/>
    <property type="evidence" value="ECO:0007669"/>
    <property type="project" value="UniProtKB-ARBA"/>
</dbReference>
<reference evidence="11 12" key="1">
    <citation type="submission" date="2024-09" db="EMBL/GenBank/DDBJ databases">
        <title>Genome sequencing and assembly of Phytophthora oleae, isolate VK10A, causative agent of rot of olive drupes.</title>
        <authorList>
            <person name="Conti Taguali S."/>
            <person name="Riolo M."/>
            <person name="La Spada F."/>
            <person name="Cacciola S.O."/>
            <person name="Dionisio G."/>
        </authorList>
    </citation>
    <scope>NUCLEOTIDE SEQUENCE [LARGE SCALE GENOMIC DNA]</scope>
    <source>
        <strain evidence="11 12">VK10A</strain>
    </source>
</reference>
<feature type="domain" description="Phosphoribosyltransferase" evidence="10">
    <location>
        <begin position="21"/>
        <end position="226"/>
    </location>
</feature>
<dbReference type="Pfam" id="PF14681">
    <property type="entry name" value="UPRTase"/>
    <property type="match status" value="1"/>
</dbReference>
<gene>
    <name evidence="11" type="ORF">V7S43_003087</name>
</gene>
<dbReference type="SUPFAM" id="SSF53271">
    <property type="entry name" value="PRTase-like"/>
    <property type="match status" value="1"/>
</dbReference>
<keyword evidence="12" id="KW-1185">Reference proteome</keyword>
<dbReference type="InterPro" id="IPR029057">
    <property type="entry name" value="PRTase-like"/>
</dbReference>